<name>A0A3M8RSX1_9PROT</name>
<dbReference type="AlphaFoldDB" id="A0A3M8RSX1"/>
<comment type="caution">
    <text evidence="1">The sequence shown here is derived from an EMBL/GenBank/DDBJ whole genome shotgun (WGS) entry which is preliminary data.</text>
</comment>
<evidence type="ECO:0000313" key="1">
    <source>
        <dbReference type="EMBL" id="RNF71678.1"/>
    </source>
</evidence>
<sequence>MNARLRFMMGPRTKYILWMLGQDSAARCDLTLKDDGYDRAIQLYGFDILPMMRPVTLSGR</sequence>
<dbReference type="EMBL" id="RIZI01000093">
    <property type="protein sequence ID" value="RNF71678.1"/>
    <property type="molecule type" value="Genomic_DNA"/>
</dbReference>
<accession>A0A3M8RSX1</accession>
<gene>
    <name evidence="1" type="ORF">EC580_01505</name>
</gene>
<organism evidence="1">
    <name type="scientific">Acidithiobacillus sulfuriphilus</name>
    <dbReference type="NCBI Taxonomy" id="1867749"/>
    <lineage>
        <taxon>Bacteria</taxon>
        <taxon>Pseudomonadati</taxon>
        <taxon>Pseudomonadota</taxon>
        <taxon>Acidithiobacillia</taxon>
        <taxon>Acidithiobacillales</taxon>
        <taxon>Acidithiobacillaceae</taxon>
        <taxon>Acidithiobacillus</taxon>
    </lineage>
</organism>
<proteinExistence type="predicted"/>
<reference evidence="1" key="1">
    <citation type="submission" date="2018-10" db="EMBL/GenBank/DDBJ databases">
        <title>Acidithiobacillus sulfuriphilus sp. nov.: an extremely acidophilic sulfur-oxidizing chemolithotroph isolated from a neutral pH environment.</title>
        <authorList>
            <person name="Falagan C."/>
            <person name="Moya-Beltran A."/>
            <person name="Quatrini R."/>
            <person name="Johnson D.B."/>
        </authorList>
    </citation>
    <scope>NUCLEOTIDE SEQUENCE [LARGE SCALE GENOMIC DNA]</scope>
    <source>
        <strain evidence="1">CJ-2</strain>
    </source>
</reference>
<protein>
    <submittedName>
        <fullName evidence="1">Uncharacterized protein</fullName>
    </submittedName>
</protein>